<keyword evidence="3" id="KW-1185">Reference proteome</keyword>
<proteinExistence type="predicted"/>
<reference evidence="2 3" key="1">
    <citation type="journal article" date="2024" name="Int. J. Syst. Evol. Microbiol.">
        <title>Paenibacillus hexagrammi sp. nov., a novel bacterium isolated from the gut content of Hexagrammos agrammus.</title>
        <authorList>
            <person name="Jung H.K."/>
            <person name="Kim D.G."/>
            <person name="Zin H."/>
            <person name="Park J."/>
            <person name="Jung H."/>
            <person name="Kim Y.O."/>
            <person name="Kong H.J."/>
            <person name="Kim J.W."/>
            <person name="Kim Y.S."/>
        </authorList>
    </citation>
    <scope>NUCLEOTIDE SEQUENCE [LARGE SCALE GENOMIC DNA]</scope>
    <source>
        <strain evidence="2 3">YPD9-1</strain>
    </source>
</reference>
<dbReference type="RefSeq" id="WP_235117966.1">
    <property type="nucleotide sequence ID" value="NZ_CP090978.1"/>
</dbReference>
<evidence type="ECO:0000259" key="1">
    <source>
        <dbReference type="Pfam" id="PF08241"/>
    </source>
</evidence>
<dbReference type="GO" id="GO:0008168">
    <property type="term" value="F:methyltransferase activity"/>
    <property type="evidence" value="ECO:0007669"/>
    <property type="project" value="UniProtKB-KW"/>
</dbReference>
<evidence type="ECO:0000313" key="3">
    <source>
        <dbReference type="Proteomes" id="UP001649230"/>
    </source>
</evidence>
<name>A0ABY3SEK6_9BACL</name>
<accession>A0ABY3SEK6</accession>
<feature type="domain" description="Methyltransferase type 11" evidence="1">
    <location>
        <begin position="129"/>
        <end position="183"/>
    </location>
</feature>
<dbReference type="Pfam" id="PF08241">
    <property type="entry name" value="Methyltransf_11"/>
    <property type="match status" value="1"/>
</dbReference>
<protein>
    <submittedName>
        <fullName evidence="2">Class I SAM-dependent methyltransferase</fullName>
    </submittedName>
</protein>
<gene>
    <name evidence="2" type="ORF">L0M14_17670</name>
</gene>
<dbReference type="EMBL" id="CP090978">
    <property type="protein sequence ID" value="UJF31621.1"/>
    <property type="molecule type" value="Genomic_DNA"/>
</dbReference>
<dbReference type="InterPro" id="IPR013216">
    <property type="entry name" value="Methyltransf_11"/>
</dbReference>
<dbReference type="Proteomes" id="UP001649230">
    <property type="component" value="Chromosome"/>
</dbReference>
<keyword evidence="2" id="KW-0808">Transferase</keyword>
<dbReference type="GO" id="GO:0032259">
    <property type="term" value="P:methylation"/>
    <property type="evidence" value="ECO:0007669"/>
    <property type="project" value="UniProtKB-KW"/>
</dbReference>
<dbReference type="InterPro" id="IPR029063">
    <property type="entry name" value="SAM-dependent_MTases_sf"/>
</dbReference>
<sequence>MQEQRYYEQAGVAVTSRSYSEYEKMFVLRTEQLAGKRVLDVSGGASSFTAEARKLGIFAEAADPMYAKTLSEIEHTGKLEIEVVAAKMEKLTNVYNWEYYGSVARHKAGREVALDLFLQDFGAPDASGRYHAAMLPELPFDHDSFELVLCSHFLFLYEEQFDYDFHLRALQELVRVCKPGGQVRIYPLLNFQTKEYSRMEDLMAEISQSGCIVQRNISELPFLPGSKFYLSIDKAPGC</sequence>
<keyword evidence="2" id="KW-0489">Methyltransferase</keyword>
<evidence type="ECO:0000313" key="2">
    <source>
        <dbReference type="EMBL" id="UJF31621.1"/>
    </source>
</evidence>
<dbReference type="SUPFAM" id="SSF53335">
    <property type="entry name" value="S-adenosyl-L-methionine-dependent methyltransferases"/>
    <property type="match status" value="1"/>
</dbReference>
<dbReference type="Gene3D" id="3.40.50.150">
    <property type="entry name" value="Vaccinia Virus protein VP39"/>
    <property type="match status" value="1"/>
</dbReference>
<organism evidence="2 3">
    <name type="scientific">Paenibacillus hexagrammi</name>
    <dbReference type="NCBI Taxonomy" id="2908839"/>
    <lineage>
        <taxon>Bacteria</taxon>
        <taxon>Bacillati</taxon>
        <taxon>Bacillota</taxon>
        <taxon>Bacilli</taxon>
        <taxon>Bacillales</taxon>
        <taxon>Paenibacillaceae</taxon>
        <taxon>Paenibacillus</taxon>
    </lineage>
</organism>